<name>A0A9P6HKN0_9AGAM</name>
<dbReference type="OrthoDB" id="3212378at2759"/>
<proteinExistence type="predicted"/>
<evidence type="ECO:0000313" key="2">
    <source>
        <dbReference type="Proteomes" id="UP000736335"/>
    </source>
</evidence>
<evidence type="ECO:0000313" key="1">
    <source>
        <dbReference type="EMBL" id="KAF9788276.1"/>
    </source>
</evidence>
<protein>
    <submittedName>
        <fullName evidence="1">Uncharacterized protein</fullName>
    </submittedName>
</protein>
<sequence>MASQAKDRHSAQLARSLTEFNQTVTQTKFLLDQFSSDLDAMRTLTAIHVSQFMTVATDMDTGAWRNDNGTDQVK</sequence>
<reference evidence="1" key="2">
    <citation type="submission" date="2020-11" db="EMBL/GenBank/DDBJ databases">
        <authorList>
            <consortium name="DOE Joint Genome Institute"/>
            <person name="Kuo A."/>
            <person name="Miyauchi S."/>
            <person name="Kiss E."/>
            <person name="Drula E."/>
            <person name="Kohler A."/>
            <person name="Sanchez-Garcia M."/>
            <person name="Andreopoulos B."/>
            <person name="Barry K.W."/>
            <person name="Bonito G."/>
            <person name="Buee M."/>
            <person name="Carver A."/>
            <person name="Chen C."/>
            <person name="Cichocki N."/>
            <person name="Clum A."/>
            <person name="Culley D."/>
            <person name="Crous P.W."/>
            <person name="Fauchery L."/>
            <person name="Girlanda M."/>
            <person name="Hayes R."/>
            <person name="Keri Z."/>
            <person name="Labutti K."/>
            <person name="Lipzen A."/>
            <person name="Lombard V."/>
            <person name="Magnuson J."/>
            <person name="Maillard F."/>
            <person name="Morin E."/>
            <person name="Murat C."/>
            <person name="Nolan M."/>
            <person name="Ohm R."/>
            <person name="Pangilinan J."/>
            <person name="Pereira M."/>
            <person name="Perotto S."/>
            <person name="Peter M."/>
            <person name="Riley R."/>
            <person name="Sitrit Y."/>
            <person name="Stielow B."/>
            <person name="Szollosi G."/>
            <person name="Zifcakova L."/>
            <person name="Stursova M."/>
            <person name="Spatafora J.W."/>
            <person name="Tedersoo L."/>
            <person name="Vaario L.-M."/>
            <person name="Yamada A."/>
            <person name="Yan M."/>
            <person name="Wang P."/>
            <person name="Xu J."/>
            <person name="Bruns T."/>
            <person name="Baldrian P."/>
            <person name="Vilgalys R."/>
            <person name="Henrissat B."/>
            <person name="Grigoriev I.V."/>
            <person name="Hibbett D."/>
            <person name="Nagy L.G."/>
            <person name="Martin F.M."/>
        </authorList>
    </citation>
    <scope>NUCLEOTIDE SEQUENCE</scope>
    <source>
        <strain evidence="1">UH-Tt-Lm1</strain>
    </source>
</reference>
<gene>
    <name evidence="1" type="ORF">BJ322DRAFT_620786</name>
</gene>
<dbReference type="AlphaFoldDB" id="A0A9P6HKN0"/>
<accession>A0A9P6HKN0</accession>
<dbReference type="EMBL" id="WIUZ02000004">
    <property type="protein sequence ID" value="KAF9788276.1"/>
    <property type="molecule type" value="Genomic_DNA"/>
</dbReference>
<organism evidence="1 2">
    <name type="scientific">Thelephora terrestris</name>
    <dbReference type="NCBI Taxonomy" id="56493"/>
    <lineage>
        <taxon>Eukaryota</taxon>
        <taxon>Fungi</taxon>
        <taxon>Dikarya</taxon>
        <taxon>Basidiomycota</taxon>
        <taxon>Agaricomycotina</taxon>
        <taxon>Agaricomycetes</taxon>
        <taxon>Thelephorales</taxon>
        <taxon>Thelephoraceae</taxon>
        <taxon>Thelephora</taxon>
    </lineage>
</organism>
<dbReference type="Proteomes" id="UP000736335">
    <property type="component" value="Unassembled WGS sequence"/>
</dbReference>
<reference evidence="1" key="1">
    <citation type="journal article" date="2020" name="Nat. Commun.">
        <title>Large-scale genome sequencing of mycorrhizal fungi provides insights into the early evolution of symbiotic traits.</title>
        <authorList>
            <person name="Miyauchi S."/>
            <person name="Kiss E."/>
            <person name="Kuo A."/>
            <person name="Drula E."/>
            <person name="Kohler A."/>
            <person name="Sanchez-Garcia M."/>
            <person name="Morin E."/>
            <person name="Andreopoulos B."/>
            <person name="Barry K.W."/>
            <person name="Bonito G."/>
            <person name="Buee M."/>
            <person name="Carver A."/>
            <person name="Chen C."/>
            <person name="Cichocki N."/>
            <person name="Clum A."/>
            <person name="Culley D."/>
            <person name="Crous P.W."/>
            <person name="Fauchery L."/>
            <person name="Girlanda M."/>
            <person name="Hayes R.D."/>
            <person name="Keri Z."/>
            <person name="LaButti K."/>
            <person name="Lipzen A."/>
            <person name="Lombard V."/>
            <person name="Magnuson J."/>
            <person name="Maillard F."/>
            <person name="Murat C."/>
            <person name="Nolan M."/>
            <person name="Ohm R.A."/>
            <person name="Pangilinan J."/>
            <person name="Pereira M.F."/>
            <person name="Perotto S."/>
            <person name="Peter M."/>
            <person name="Pfister S."/>
            <person name="Riley R."/>
            <person name="Sitrit Y."/>
            <person name="Stielow J.B."/>
            <person name="Szollosi G."/>
            <person name="Zifcakova L."/>
            <person name="Stursova M."/>
            <person name="Spatafora J.W."/>
            <person name="Tedersoo L."/>
            <person name="Vaario L.M."/>
            <person name="Yamada A."/>
            <person name="Yan M."/>
            <person name="Wang P."/>
            <person name="Xu J."/>
            <person name="Bruns T."/>
            <person name="Baldrian P."/>
            <person name="Vilgalys R."/>
            <person name="Dunand C."/>
            <person name="Henrissat B."/>
            <person name="Grigoriev I.V."/>
            <person name="Hibbett D."/>
            <person name="Nagy L.G."/>
            <person name="Martin F.M."/>
        </authorList>
    </citation>
    <scope>NUCLEOTIDE SEQUENCE</scope>
    <source>
        <strain evidence="1">UH-Tt-Lm1</strain>
    </source>
</reference>
<comment type="caution">
    <text evidence="1">The sequence shown here is derived from an EMBL/GenBank/DDBJ whole genome shotgun (WGS) entry which is preliminary data.</text>
</comment>
<keyword evidence="2" id="KW-1185">Reference proteome</keyword>